<keyword evidence="2" id="KW-1185">Reference proteome</keyword>
<dbReference type="Proteomes" id="UP001500767">
    <property type="component" value="Unassembled WGS sequence"/>
</dbReference>
<organism evidence="1 2">
    <name type="scientific">Microlunatus spumicola</name>
    <dbReference type="NCBI Taxonomy" id="81499"/>
    <lineage>
        <taxon>Bacteria</taxon>
        <taxon>Bacillati</taxon>
        <taxon>Actinomycetota</taxon>
        <taxon>Actinomycetes</taxon>
        <taxon>Propionibacteriales</taxon>
        <taxon>Propionibacteriaceae</taxon>
        <taxon>Microlunatus</taxon>
    </lineage>
</organism>
<evidence type="ECO:0000313" key="2">
    <source>
        <dbReference type="Proteomes" id="UP001500767"/>
    </source>
</evidence>
<dbReference type="EMBL" id="BAAAYR010000001">
    <property type="protein sequence ID" value="GAA3562485.1"/>
    <property type="molecule type" value="Genomic_DNA"/>
</dbReference>
<sequence>MDVWTCLCGAEMSAKVSAYHLDSAALEDVVEPEPLPLAVQVIRAIKDEFPGDWLELKATIRGLVARWPLIDRPASGSTGAARLGAAVLFHPLGICV</sequence>
<protein>
    <submittedName>
        <fullName evidence="1">Uncharacterized protein</fullName>
    </submittedName>
</protein>
<reference evidence="2" key="1">
    <citation type="journal article" date="2019" name="Int. J. Syst. Evol. Microbiol.">
        <title>The Global Catalogue of Microorganisms (GCM) 10K type strain sequencing project: providing services to taxonomists for standard genome sequencing and annotation.</title>
        <authorList>
            <consortium name="The Broad Institute Genomics Platform"/>
            <consortium name="The Broad Institute Genome Sequencing Center for Infectious Disease"/>
            <person name="Wu L."/>
            <person name="Ma J."/>
        </authorList>
    </citation>
    <scope>NUCLEOTIDE SEQUENCE [LARGE SCALE GENOMIC DNA]</scope>
    <source>
        <strain evidence="2">JCM 16540</strain>
    </source>
</reference>
<evidence type="ECO:0000313" key="1">
    <source>
        <dbReference type="EMBL" id="GAA3562485.1"/>
    </source>
</evidence>
<comment type="caution">
    <text evidence="1">The sequence shown here is derived from an EMBL/GenBank/DDBJ whole genome shotgun (WGS) entry which is preliminary data.</text>
</comment>
<accession>A0ABP6X817</accession>
<proteinExistence type="predicted"/>
<name>A0ABP6X817_9ACTN</name>
<gene>
    <name evidence="1" type="ORF">GCM10022197_17640</name>
</gene>